<keyword evidence="1" id="KW-0732">Signal</keyword>
<proteinExistence type="predicted"/>
<name>A0ABU5F9W2_9BACT</name>
<evidence type="ECO:0000256" key="1">
    <source>
        <dbReference type="SAM" id="SignalP"/>
    </source>
</evidence>
<dbReference type="Proteomes" id="UP001272242">
    <property type="component" value="Unassembled WGS sequence"/>
</dbReference>
<feature type="chain" id="PRO_5045372389" description="Outer membrane lipoprotein carrier protein LolA" evidence="1">
    <location>
        <begin position="24"/>
        <end position="250"/>
    </location>
</feature>
<dbReference type="EMBL" id="JAXBLV010000219">
    <property type="protein sequence ID" value="MDY3562631.1"/>
    <property type="molecule type" value="Genomic_DNA"/>
</dbReference>
<protein>
    <recommendedName>
        <fullName evidence="4">Outer membrane lipoprotein carrier protein LolA</fullName>
    </recommendedName>
</protein>
<accession>A0ABU5F9W2</accession>
<evidence type="ECO:0008006" key="4">
    <source>
        <dbReference type="Google" id="ProtNLM"/>
    </source>
</evidence>
<evidence type="ECO:0000313" key="3">
    <source>
        <dbReference type="Proteomes" id="UP001272242"/>
    </source>
</evidence>
<feature type="signal peptide" evidence="1">
    <location>
        <begin position="1"/>
        <end position="23"/>
    </location>
</feature>
<keyword evidence="3" id="KW-1185">Reference proteome</keyword>
<comment type="caution">
    <text evidence="2">The sequence shown here is derived from an EMBL/GenBank/DDBJ whole genome shotgun (WGS) entry which is preliminary data.</text>
</comment>
<reference evidence="3" key="1">
    <citation type="journal article" date="2023" name="Mar. Drugs">
        <title>Gemmata algarum, a Novel Planctomycete Isolated from an Algal Mat, Displays Antimicrobial Activity.</title>
        <authorList>
            <person name="Kumar G."/>
            <person name="Kallscheuer N."/>
            <person name="Kashif M."/>
            <person name="Ahamad S."/>
            <person name="Jagadeeshwari U."/>
            <person name="Pannikurungottu S."/>
            <person name="Haufschild T."/>
            <person name="Kabuu M."/>
            <person name="Sasikala C."/>
            <person name="Jogler C."/>
            <person name="Ramana C."/>
        </authorList>
    </citation>
    <scope>NUCLEOTIDE SEQUENCE [LARGE SCALE GENOMIC DNA]</scope>
    <source>
        <strain evidence="3">JC673</strain>
    </source>
</reference>
<organism evidence="2 3">
    <name type="scientific">Gemmata algarum</name>
    <dbReference type="NCBI Taxonomy" id="2975278"/>
    <lineage>
        <taxon>Bacteria</taxon>
        <taxon>Pseudomonadati</taxon>
        <taxon>Planctomycetota</taxon>
        <taxon>Planctomycetia</taxon>
        <taxon>Gemmatales</taxon>
        <taxon>Gemmataceae</taxon>
        <taxon>Gemmata</taxon>
    </lineage>
</organism>
<dbReference type="RefSeq" id="WP_320688941.1">
    <property type="nucleotide sequence ID" value="NZ_JAXBLV010000219.1"/>
</dbReference>
<sequence length="250" mass="27478">MFRSMAVMSVAALVIAFAPVARAADEPKDVIAKAIKAHGGEELLTKQKAGQTKSKGKLDLPGVGEVDYSQDIMYMLPNKFKDQMELKVMGQTINVLTIINGDKVTLEVNGNAIDQTDKVKDAVADMANVMEAARLVNLKDKAFELSTIGEDKVGDKKVVGVRVAKKGQKDVSLYFDKETGLLAKLEFRTTDQATGNEVTEERLPSDYAKNKDGVLAPRKIVVKRDGKAFLDAEITETKYFEKLDDSEFKK</sequence>
<gene>
    <name evidence="2" type="ORF">R5W23_004097</name>
</gene>
<evidence type="ECO:0000313" key="2">
    <source>
        <dbReference type="EMBL" id="MDY3562631.1"/>
    </source>
</evidence>